<dbReference type="EMBL" id="LVYV01000023">
    <property type="protein sequence ID" value="KZD22157.1"/>
    <property type="molecule type" value="Genomic_DNA"/>
</dbReference>
<dbReference type="InterPro" id="IPR002563">
    <property type="entry name" value="Flavin_Rdtase-like_dom"/>
</dbReference>
<keyword evidence="4" id="KW-1185">Reference proteome</keyword>
<dbReference type="OrthoDB" id="9789254at2"/>
<proteinExistence type="predicted"/>
<dbReference type="InterPro" id="IPR012349">
    <property type="entry name" value="Split_barrel_FMN-bd"/>
</dbReference>
<reference evidence="3 4" key="1">
    <citation type="submission" date="2016-03" db="EMBL/GenBank/DDBJ databases">
        <title>Microsymbionts genomes from the relict species Vavilovia formosa (Stev.) Fed.</title>
        <authorList>
            <person name="Kopat V."/>
            <person name="Chirak E."/>
            <person name="Kimeklis A."/>
            <person name="Andronov E."/>
        </authorList>
    </citation>
    <scope>NUCLEOTIDE SEQUENCE [LARGE SCALE GENOMIC DNA]</scope>
    <source>
        <strain evidence="3 4">Vaf07</strain>
    </source>
</reference>
<protein>
    <submittedName>
        <fullName evidence="3">Flavin reductase</fullName>
    </submittedName>
</protein>
<dbReference type="Pfam" id="PF01613">
    <property type="entry name" value="Flavin_Reduct"/>
    <property type="match status" value="1"/>
</dbReference>
<organism evidence="3 4">
    <name type="scientific">Tardiphaga robiniae</name>
    <dbReference type="NCBI Taxonomy" id="943830"/>
    <lineage>
        <taxon>Bacteria</taxon>
        <taxon>Pseudomonadati</taxon>
        <taxon>Pseudomonadota</taxon>
        <taxon>Alphaproteobacteria</taxon>
        <taxon>Hyphomicrobiales</taxon>
        <taxon>Nitrobacteraceae</taxon>
        <taxon>Tardiphaga</taxon>
    </lineage>
</organism>
<evidence type="ECO:0000313" key="4">
    <source>
        <dbReference type="Proteomes" id="UP000076574"/>
    </source>
</evidence>
<dbReference type="STRING" id="943830.A4A58_08830"/>
<evidence type="ECO:0000256" key="1">
    <source>
        <dbReference type="ARBA" id="ARBA00023002"/>
    </source>
</evidence>
<evidence type="ECO:0000313" key="3">
    <source>
        <dbReference type="EMBL" id="KZD22157.1"/>
    </source>
</evidence>
<dbReference type="GO" id="GO:0010181">
    <property type="term" value="F:FMN binding"/>
    <property type="evidence" value="ECO:0007669"/>
    <property type="project" value="InterPro"/>
</dbReference>
<gene>
    <name evidence="3" type="ORF">A4A58_08830</name>
</gene>
<accession>A0A163YHD5</accession>
<sequence>MTMALRDQFLAGMSTAACTVSIVTTDGTAGRQGATVSAMSSVSADTPQPTLLVCINETSATAQAIKVNGVFCVNLLRDDQSGISDCFAKRWTTGDGDKFSCATWVPDVNGSPRVVDGLVAFSCTLSSWKKIGTHYVFFGEVQDVALATEGSPLIYANRAYRSAVPIAPRSAPASGCNAS</sequence>
<dbReference type="Gene3D" id="2.30.110.10">
    <property type="entry name" value="Electron Transport, Fmn-binding Protein, Chain A"/>
    <property type="match status" value="1"/>
</dbReference>
<dbReference type="GO" id="GO:0042602">
    <property type="term" value="F:riboflavin reductase (NADPH) activity"/>
    <property type="evidence" value="ECO:0007669"/>
    <property type="project" value="TreeGrafter"/>
</dbReference>
<dbReference type="Proteomes" id="UP000076574">
    <property type="component" value="Unassembled WGS sequence"/>
</dbReference>
<dbReference type="PROSITE" id="PS51257">
    <property type="entry name" value="PROKAR_LIPOPROTEIN"/>
    <property type="match status" value="1"/>
</dbReference>
<name>A0A163YHD5_9BRAD</name>
<dbReference type="SUPFAM" id="SSF50475">
    <property type="entry name" value="FMN-binding split barrel"/>
    <property type="match status" value="1"/>
</dbReference>
<keyword evidence="1" id="KW-0560">Oxidoreductase</keyword>
<dbReference type="AlphaFoldDB" id="A0A163YHD5"/>
<comment type="caution">
    <text evidence="3">The sequence shown here is derived from an EMBL/GenBank/DDBJ whole genome shotgun (WGS) entry which is preliminary data.</text>
</comment>
<evidence type="ECO:0000259" key="2">
    <source>
        <dbReference type="SMART" id="SM00903"/>
    </source>
</evidence>
<dbReference type="PANTHER" id="PTHR30466:SF1">
    <property type="entry name" value="FMN REDUCTASE (NADH) RUTF"/>
    <property type="match status" value="1"/>
</dbReference>
<dbReference type="InterPro" id="IPR050268">
    <property type="entry name" value="NADH-dep_flavin_reductase"/>
</dbReference>
<dbReference type="PANTHER" id="PTHR30466">
    <property type="entry name" value="FLAVIN REDUCTASE"/>
    <property type="match status" value="1"/>
</dbReference>
<feature type="domain" description="Flavin reductase like" evidence="2">
    <location>
        <begin position="13"/>
        <end position="162"/>
    </location>
</feature>
<dbReference type="GO" id="GO:0006208">
    <property type="term" value="P:pyrimidine nucleobase catabolic process"/>
    <property type="evidence" value="ECO:0007669"/>
    <property type="project" value="TreeGrafter"/>
</dbReference>
<dbReference type="SMART" id="SM00903">
    <property type="entry name" value="Flavin_Reduct"/>
    <property type="match status" value="1"/>
</dbReference>